<organism evidence="2 3">
    <name type="scientific">Paspalum notatum var. saurae</name>
    <dbReference type="NCBI Taxonomy" id="547442"/>
    <lineage>
        <taxon>Eukaryota</taxon>
        <taxon>Viridiplantae</taxon>
        <taxon>Streptophyta</taxon>
        <taxon>Embryophyta</taxon>
        <taxon>Tracheophyta</taxon>
        <taxon>Spermatophyta</taxon>
        <taxon>Magnoliopsida</taxon>
        <taxon>Liliopsida</taxon>
        <taxon>Poales</taxon>
        <taxon>Poaceae</taxon>
        <taxon>PACMAD clade</taxon>
        <taxon>Panicoideae</taxon>
        <taxon>Andropogonodae</taxon>
        <taxon>Paspaleae</taxon>
        <taxon>Paspalinae</taxon>
        <taxon>Paspalum</taxon>
    </lineage>
</organism>
<feature type="compositionally biased region" description="Basic residues" evidence="1">
    <location>
        <begin position="9"/>
        <end position="18"/>
    </location>
</feature>
<dbReference type="AlphaFoldDB" id="A0AAQ3XA93"/>
<reference evidence="2 3" key="1">
    <citation type="submission" date="2024-02" db="EMBL/GenBank/DDBJ databases">
        <title>High-quality chromosome-scale genome assembly of Pensacola bahiagrass (Paspalum notatum Flugge var. saurae).</title>
        <authorList>
            <person name="Vega J.M."/>
            <person name="Podio M."/>
            <person name="Orjuela J."/>
            <person name="Siena L.A."/>
            <person name="Pessino S.C."/>
            <person name="Combes M.C."/>
            <person name="Mariac C."/>
            <person name="Albertini E."/>
            <person name="Pupilli F."/>
            <person name="Ortiz J.P.A."/>
            <person name="Leblanc O."/>
        </authorList>
    </citation>
    <scope>NUCLEOTIDE SEQUENCE [LARGE SCALE GENOMIC DNA]</scope>
    <source>
        <strain evidence="2">R1</strain>
        <tissue evidence="2">Leaf</tissue>
    </source>
</reference>
<dbReference type="EMBL" id="CP144752">
    <property type="protein sequence ID" value="WVZ90850.1"/>
    <property type="molecule type" value="Genomic_DNA"/>
</dbReference>
<evidence type="ECO:0000256" key="1">
    <source>
        <dbReference type="SAM" id="MobiDB-lite"/>
    </source>
</evidence>
<gene>
    <name evidence="2" type="ORF">U9M48_037109</name>
</gene>
<evidence type="ECO:0000313" key="2">
    <source>
        <dbReference type="EMBL" id="WVZ90850.1"/>
    </source>
</evidence>
<accession>A0AAQ3XA93</accession>
<feature type="region of interest" description="Disordered" evidence="1">
    <location>
        <begin position="8"/>
        <end position="47"/>
    </location>
</feature>
<proteinExistence type="predicted"/>
<evidence type="ECO:0000313" key="3">
    <source>
        <dbReference type="Proteomes" id="UP001341281"/>
    </source>
</evidence>
<protein>
    <submittedName>
        <fullName evidence="2">Uncharacterized protein</fullName>
    </submittedName>
</protein>
<name>A0AAQ3XA93_PASNO</name>
<dbReference type="Proteomes" id="UP001341281">
    <property type="component" value="Chromosome 08"/>
</dbReference>
<keyword evidence="3" id="KW-1185">Reference proteome</keyword>
<sequence>MSLLLSSLSRHRRPTGSRRVRDPGPTRPWAVGLRPHPPSVRLGAQEDGESQIKKKGCYTCGTTAFFFVRLPFTVHRLEDIAVANGAVVKLQPADSASSLTPTIYDPQRCPSPGLSPFAINEERLRTGQLDLFLDAWRLGRSVWNEKYVGSAHLL</sequence>